<dbReference type="Proteomes" id="UP000756427">
    <property type="component" value="Unassembled WGS sequence"/>
</dbReference>
<reference evidence="1" key="1">
    <citation type="submission" date="2020-04" db="EMBL/GenBank/DDBJ databases">
        <title>Deep metagenomics examines the oral microbiome during advanced dental caries in children, revealing novel taxa and co-occurrences with host molecules.</title>
        <authorList>
            <person name="Baker J.L."/>
            <person name="Morton J.T."/>
            <person name="Dinis M."/>
            <person name="Alvarez R."/>
            <person name="Tran N.C."/>
            <person name="Knight R."/>
            <person name="Edlund A."/>
        </authorList>
    </citation>
    <scope>NUCLEOTIDE SEQUENCE</scope>
    <source>
        <strain evidence="1">JCVI_44_bin.2</strain>
    </source>
</reference>
<organism evidence="1 2">
    <name type="scientific">Rothia mucilaginosa</name>
    <dbReference type="NCBI Taxonomy" id="43675"/>
    <lineage>
        <taxon>Bacteria</taxon>
        <taxon>Bacillati</taxon>
        <taxon>Actinomycetota</taxon>
        <taxon>Actinomycetes</taxon>
        <taxon>Micrococcales</taxon>
        <taxon>Micrococcaceae</taxon>
        <taxon>Rothia</taxon>
    </lineage>
</organism>
<dbReference type="AlphaFoldDB" id="A0A930PVC9"/>
<protein>
    <submittedName>
        <fullName evidence="1">Uncharacterized protein</fullName>
    </submittedName>
</protein>
<proteinExistence type="predicted"/>
<dbReference type="RefSeq" id="WP_303976269.1">
    <property type="nucleotide sequence ID" value="NZ_JABZXR010000050.1"/>
</dbReference>
<evidence type="ECO:0000313" key="2">
    <source>
        <dbReference type="Proteomes" id="UP000756427"/>
    </source>
</evidence>
<accession>A0A930PVC9</accession>
<gene>
    <name evidence="1" type="ORF">HXO64_08250</name>
</gene>
<dbReference type="EMBL" id="JABZXR010000050">
    <property type="protein sequence ID" value="MBF1664520.1"/>
    <property type="molecule type" value="Genomic_DNA"/>
</dbReference>
<sequence>MYRIAVEARLTGPAAGMEAAWQILADYAINTPEQLRPNGAYSCVEHALKEVVLNGGKGSAEATTRNVNGATMEVDNTLSKKELTPLASFAQDLLAATGCTLDVAITQVYGPGPYTVSHVIHPSVEKRHRTLKVSVLTPPTLGLEG</sequence>
<evidence type="ECO:0000313" key="1">
    <source>
        <dbReference type="EMBL" id="MBF1664520.1"/>
    </source>
</evidence>
<name>A0A930PVC9_9MICC</name>
<comment type="caution">
    <text evidence="1">The sequence shown here is derived from an EMBL/GenBank/DDBJ whole genome shotgun (WGS) entry which is preliminary data.</text>
</comment>